<dbReference type="HOGENOM" id="CLU_942039_0_0_2"/>
<sequence length="317" mass="35149">MGIKKNIIIGRTVLVLLGLALITFCSGCVEKNIFAANLGSKVSAADEINTSASLINSAETRIMSVRQDVESSTYSNAKINLNASETDFEEALKILNNASSDYEEEIQDIETYKTLAEGGLDRVHSLESLITAMEHSDKSMAYAYSKEFNLSRKELNIANEALNESAASSISAKEKVFTIDPESVPIEQKSSIILLRNDLEASETMHSELRQMMSGMYPYMDGYVCLSNGIEYGDAEEWGKAADEFGKASDKFSESQKILETLKDSEYSEVSVTAIEICGILTQAQKDLPHIEAGCRYMEKGRYYQANAEFNNVSYYY</sequence>
<name>A0A0E3PVH2_METMZ</name>
<dbReference type="Proteomes" id="UP000033058">
    <property type="component" value="Chromosome"/>
</dbReference>
<accession>A0A0E3PVH2</accession>
<proteinExistence type="predicted"/>
<gene>
    <name evidence="1" type="ORF">MSMAW_0652</name>
</gene>
<dbReference type="AlphaFoldDB" id="A0A0E3PVH2"/>
<dbReference type="GeneID" id="24850278"/>
<dbReference type="RefSeq" id="WP_230625108.1">
    <property type="nucleotide sequence ID" value="NZ_CP009509.1"/>
</dbReference>
<dbReference type="EMBL" id="CP009509">
    <property type="protein sequence ID" value="AKB39643.1"/>
    <property type="molecule type" value="Genomic_DNA"/>
</dbReference>
<reference evidence="1 2" key="1">
    <citation type="submission" date="2014-07" db="EMBL/GenBank/DDBJ databases">
        <title>Methanogenic archaea and the global carbon cycle.</title>
        <authorList>
            <person name="Henriksen J.R."/>
            <person name="Luke J."/>
            <person name="Reinhart S."/>
            <person name="Benedict M.N."/>
            <person name="Youngblut N.D."/>
            <person name="Metcalf M.E."/>
            <person name="Whitaker R.J."/>
            <person name="Metcalf W.W."/>
        </authorList>
    </citation>
    <scope>NUCLEOTIDE SEQUENCE [LARGE SCALE GENOMIC DNA]</scope>
    <source>
        <strain evidence="1 2">WWM610</strain>
    </source>
</reference>
<dbReference type="PATRIC" id="fig|1434117.4.peg.805"/>
<protein>
    <submittedName>
        <fullName evidence="1">Uncharacterized protein</fullName>
    </submittedName>
</protein>
<organism evidence="1 2">
    <name type="scientific">Methanosarcina mazei WWM610</name>
    <dbReference type="NCBI Taxonomy" id="1434117"/>
    <lineage>
        <taxon>Archaea</taxon>
        <taxon>Methanobacteriati</taxon>
        <taxon>Methanobacteriota</taxon>
        <taxon>Stenosarchaea group</taxon>
        <taxon>Methanomicrobia</taxon>
        <taxon>Methanosarcinales</taxon>
        <taxon>Methanosarcinaceae</taxon>
        <taxon>Methanosarcina</taxon>
    </lineage>
</organism>
<evidence type="ECO:0000313" key="1">
    <source>
        <dbReference type="EMBL" id="AKB39643.1"/>
    </source>
</evidence>
<evidence type="ECO:0000313" key="2">
    <source>
        <dbReference type="Proteomes" id="UP000033058"/>
    </source>
</evidence>